<name>A0A9N9G6Z5_9GLOM</name>
<keyword evidence="1" id="KW-1133">Transmembrane helix</keyword>
<dbReference type="Gene3D" id="1.20.1740.10">
    <property type="entry name" value="Amino acid/polyamine transporter I"/>
    <property type="match status" value="1"/>
</dbReference>
<keyword evidence="1" id="KW-0472">Membrane</keyword>
<keyword evidence="3" id="KW-1185">Reference proteome</keyword>
<dbReference type="OrthoDB" id="10062876at2759"/>
<comment type="caution">
    <text evidence="2">The sequence shown here is derived from an EMBL/GenBank/DDBJ whole genome shotgun (WGS) entry which is preliminary data.</text>
</comment>
<protein>
    <submittedName>
        <fullName evidence="2">3784_t:CDS:1</fullName>
    </submittedName>
</protein>
<evidence type="ECO:0000313" key="3">
    <source>
        <dbReference type="Proteomes" id="UP000789706"/>
    </source>
</evidence>
<evidence type="ECO:0000313" key="2">
    <source>
        <dbReference type="EMBL" id="CAG8589317.1"/>
    </source>
</evidence>
<organism evidence="2 3">
    <name type="scientific">Diversispora eburnea</name>
    <dbReference type="NCBI Taxonomy" id="1213867"/>
    <lineage>
        <taxon>Eukaryota</taxon>
        <taxon>Fungi</taxon>
        <taxon>Fungi incertae sedis</taxon>
        <taxon>Mucoromycota</taxon>
        <taxon>Glomeromycotina</taxon>
        <taxon>Glomeromycetes</taxon>
        <taxon>Diversisporales</taxon>
        <taxon>Diversisporaceae</taxon>
        <taxon>Diversispora</taxon>
    </lineage>
</organism>
<feature type="transmembrane region" description="Helical" evidence="1">
    <location>
        <begin position="12"/>
        <end position="33"/>
    </location>
</feature>
<gene>
    <name evidence="2" type="ORF">DEBURN_LOCUS8973</name>
</gene>
<dbReference type="EMBL" id="CAJVPK010001512">
    <property type="protein sequence ID" value="CAG8589317.1"/>
    <property type="molecule type" value="Genomic_DNA"/>
</dbReference>
<keyword evidence="1" id="KW-0812">Transmembrane</keyword>
<dbReference type="Proteomes" id="UP000789706">
    <property type="component" value="Unassembled WGS sequence"/>
</dbReference>
<evidence type="ECO:0000256" key="1">
    <source>
        <dbReference type="SAM" id="Phobius"/>
    </source>
</evidence>
<dbReference type="AlphaFoldDB" id="A0A9N9G6Z5"/>
<accession>A0A9N9G6Z5</accession>
<proteinExistence type="predicted"/>
<reference evidence="2" key="1">
    <citation type="submission" date="2021-06" db="EMBL/GenBank/DDBJ databases">
        <authorList>
            <person name="Kallberg Y."/>
            <person name="Tangrot J."/>
            <person name="Rosling A."/>
        </authorList>
    </citation>
    <scope>NUCLEOTIDE SEQUENCE</scope>
    <source>
        <strain evidence="2">AZ414A</strain>
    </source>
</reference>
<sequence length="93" mass="10018">MRNPQRRLRISNPASVLIVGTLYCLSVLALIVTMPKNDSFTPIMMSAKLGREIGSEVAISILITISCFGAVDSSSVAKAGFISVFNPVLEKFN</sequence>